<dbReference type="OrthoDB" id="5415908at2759"/>
<sequence length="173" mass="19222">MEAKGTFGLQVEVIAESEDNNEKYAVTAMHVTTPVPLRAVCPTNVRVPGLWDLLSHINIALNLCLSDPSTSNESRLRQTLRHLTQAQIVGECIAGWIGIDEFGFREDWGLIQISNQCQIQGLSSIQRWGEDILSQVQNWGIQIDTLDVVGYRDPQPGEIAFVMGLQLASYVEL</sequence>
<dbReference type="InParanoid" id="A0A3N4LP85"/>
<name>A0A3N4LP85_9PEZI</name>
<accession>A0A3N4LP85</accession>
<gene>
    <name evidence="1" type="ORF">L211DRAFT_850527</name>
</gene>
<reference evidence="1 2" key="1">
    <citation type="journal article" date="2018" name="Nat. Ecol. Evol.">
        <title>Pezizomycetes genomes reveal the molecular basis of ectomycorrhizal truffle lifestyle.</title>
        <authorList>
            <person name="Murat C."/>
            <person name="Payen T."/>
            <person name="Noel B."/>
            <person name="Kuo A."/>
            <person name="Morin E."/>
            <person name="Chen J."/>
            <person name="Kohler A."/>
            <person name="Krizsan K."/>
            <person name="Balestrini R."/>
            <person name="Da Silva C."/>
            <person name="Montanini B."/>
            <person name="Hainaut M."/>
            <person name="Levati E."/>
            <person name="Barry K.W."/>
            <person name="Belfiori B."/>
            <person name="Cichocki N."/>
            <person name="Clum A."/>
            <person name="Dockter R.B."/>
            <person name="Fauchery L."/>
            <person name="Guy J."/>
            <person name="Iotti M."/>
            <person name="Le Tacon F."/>
            <person name="Lindquist E.A."/>
            <person name="Lipzen A."/>
            <person name="Malagnac F."/>
            <person name="Mello A."/>
            <person name="Molinier V."/>
            <person name="Miyauchi S."/>
            <person name="Poulain J."/>
            <person name="Riccioni C."/>
            <person name="Rubini A."/>
            <person name="Sitrit Y."/>
            <person name="Splivallo R."/>
            <person name="Traeger S."/>
            <person name="Wang M."/>
            <person name="Zifcakova L."/>
            <person name="Wipf D."/>
            <person name="Zambonelli A."/>
            <person name="Paolocci F."/>
            <person name="Nowrousian M."/>
            <person name="Ottonello S."/>
            <person name="Baldrian P."/>
            <person name="Spatafora J.W."/>
            <person name="Henrissat B."/>
            <person name="Nagy L.G."/>
            <person name="Aury J.M."/>
            <person name="Wincker P."/>
            <person name="Grigoriev I.V."/>
            <person name="Bonfante P."/>
            <person name="Martin F.M."/>
        </authorList>
    </citation>
    <scope>NUCLEOTIDE SEQUENCE [LARGE SCALE GENOMIC DNA]</scope>
    <source>
        <strain evidence="1 2">ATCC MYA-4762</strain>
    </source>
</reference>
<keyword evidence="2" id="KW-1185">Reference proteome</keyword>
<protein>
    <submittedName>
        <fullName evidence="1">Uncharacterized protein</fullName>
    </submittedName>
</protein>
<dbReference type="Proteomes" id="UP000267821">
    <property type="component" value="Unassembled WGS sequence"/>
</dbReference>
<proteinExistence type="predicted"/>
<dbReference type="AlphaFoldDB" id="A0A3N4LP85"/>
<evidence type="ECO:0000313" key="1">
    <source>
        <dbReference type="EMBL" id="RPB22491.1"/>
    </source>
</evidence>
<dbReference type="EMBL" id="ML121551">
    <property type="protein sequence ID" value="RPB22491.1"/>
    <property type="molecule type" value="Genomic_DNA"/>
</dbReference>
<organism evidence="1 2">
    <name type="scientific">Terfezia boudieri ATCC MYA-4762</name>
    <dbReference type="NCBI Taxonomy" id="1051890"/>
    <lineage>
        <taxon>Eukaryota</taxon>
        <taxon>Fungi</taxon>
        <taxon>Dikarya</taxon>
        <taxon>Ascomycota</taxon>
        <taxon>Pezizomycotina</taxon>
        <taxon>Pezizomycetes</taxon>
        <taxon>Pezizales</taxon>
        <taxon>Pezizaceae</taxon>
        <taxon>Terfezia</taxon>
    </lineage>
</organism>
<evidence type="ECO:0000313" key="2">
    <source>
        <dbReference type="Proteomes" id="UP000267821"/>
    </source>
</evidence>